<dbReference type="RefSeq" id="WP_122893454.1">
    <property type="nucleotide sequence ID" value="NZ_WFKI01000080.1"/>
</dbReference>
<name>A0A6L4WN10_9BACT</name>
<dbReference type="EMBL" id="WFKJ01000074">
    <property type="protein sequence ID" value="KAB7886611.1"/>
    <property type="molecule type" value="Genomic_DNA"/>
</dbReference>
<evidence type="ECO:0000313" key="1">
    <source>
        <dbReference type="EMBL" id="KAB7884345.1"/>
    </source>
</evidence>
<dbReference type="InterPro" id="IPR041854">
    <property type="entry name" value="BFD-like_2Fe2S-bd_dom_sf"/>
</dbReference>
<sequence>MKDWANPSTICYCFNWTKEKISNKTKAIEDISEKMNSIGCNCENNNPSGKCCLKDIKKAVKELTQKE</sequence>
<dbReference type="AlphaFoldDB" id="A0A6L4WN10"/>
<dbReference type="Gene3D" id="1.10.10.1100">
    <property type="entry name" value="BFD-like [2Fe-2S]-binding domain"/>
    <property type="match status" value="1"/>
</dbReference>
<evidence type="ECO:0000313" key="3">
    <source>
        <dbReference type="Proteomes" id="UP000461010"/>
    </source>
</evidence>
<comment type="caution">
    <text evidence="1">The sequence shown here is derived from an EMBL/GenBank/DDBJ whole genome shotgun (WGS) entry which is preliminary data.</text>
</comment>
<keyword evidence="3" id="KW-1185">Reference proteome</keyword>
<dbReference type="Proteomes" id="UP000472839">
    <property type="component" value="Unassembled WGS sequence"/>
</dbReference>
<accession>A0A6L4WN10</accession>
<dbReference type="Proteomes" id="UP000461010">
    <property type="component" value="Unassembled WGS sequence"/>
</dbReference>
<reference evidence="3 4" key="1">
    <citation type="submission" date="2019-10" db="EMBL/GenBank/DDBJ databases">
        <title>Poseidonibacter ostreae sp. nov., isolated from the gut of the Ostrea denselamellosa.</title>
        <authorList>
            <person name="Choi A."/>
        </authorList>
    </citation>
    <scope>NUCLEOTIDE SEQUENCE [LARGE SCALE GENOMIC DNA]</scope>
    <source>
        <strain evidence="1 4">SJOD-M-33</strain>
        <strain evidence="2 3">SJOD-M-5</strain>
    </source>
</reference>
<dbReference type="CDD" id="cd10141">
    <property type="entry name" value="CopZ-like_Fer2_BFD-like"/>
    <property type="match status" value="1"/>
</dbReference>
<evidence type="ECO:0000313" key="4">
    <source>
        <dbReference type="Proteomes" id="UP000472839"/>
    </source>
</evidence>
<dbReference type="EMBL" id="WFKK01000088">
    <property type="protein sequence ID" value="KAB7884345.1"/>
    <property type="molecule type" value="Genomic_DNA"/>
</dbReference>
<proteinExistence type="predicted"/>
<evidence type="ECO:0000313" key="2">
    <source>
        <dbReference type="EMBL" id="KAB7886611.1"/>
    </source>
</evidence>
<gene>
    <name evidence="2" type="ORF">GBG18_14500</name>
    <name evidence="1" type="ORF">GBG19_15895</name>
</gene>
<protein>
    <recommendedName>
        <fullName evidence="5">BFD-like [2Fe-2S]-binding domain-containing protein</fullName>
    </recommendedName>
</protein>
<organism evidence="1 4">
    <name type="scientific">Poseidonibacter ostreae</name>
    <dbReference type="NCBI Taxonomy" id="2654171"/>
    <lineage>
        <taxon>Bacteria</taxon>
        <taxon>Pseudomonadati</taxon>
        <taxon>Campylobacterota</taxon>
        <taxon>Epsilonproteobacteria</taxon>
        <taxon>Campylobacterales</taxon>
        <taxon>Arcobacteraceae</taxon>
        <taxon>Poseidonibacter</taxon>
    </lineage>
</organism>
<evidence type="ECO:0008006" key="5">
    <source>
        <dbReference type="Google" id="ProtNLM"/>
    </source>
</evidence>